<evidence type="ECO:0000256" key="1">
    <source>
        <dbReference type="SAM" id="MobiDB-lite"/>
    </source>
</evidence>
<feature type="chain" id="PRO_5026020281" evidence="2">
    <location>
        <begin position="29"/>
        <end position="615"/>
    </location>
</feature>
<dbReference type="Proteomes" id="UP000488956">
    <property type="component" value="Unassembled WGS sequence"/>
</dbReference>
<feature type="region of interest" description="Disordered" evidence="1">
    <location>
        <begin position="489"/>
        <end position="533"/>
    </location>
</feature>
<evidence type="ECO:0000256" key="2">
    <source>
        <dbReference type="SAM" id="SignalP"/>
    </source>
</evidence>
<feature type="signal peptide" evidence="2">
    <location>
        <begin position="1"/>
        <end position="28"/>
    </location>
</feature>
<dbReference type="EMBL" id="QXFX01004030">
    <property type="protein sequence ID" value="KAE9065796.1"/>
    <property type="molecule type" value="Genomic_DNA"/>
</dbReference>
<evidence type="ECO:0000313" key="4">
    <source>
        <dbReference type="Proteomes" id="UP000488956"/>
    </source>
</evidence>
<accession>A0A6G0JT16</accession>
<reference evidence="3 4" key="1">
    <citation type="submission" date="2018-09" db="EMBL/GenBank/DDBJ databases">
        <title>Genomic investigation of the strawberry pathogen Phytophthora fragariae indicates pathogenicity is determined by transcriptional variation in three key races.</title>
        <authorList>
            <person name="Adams T.M."/>
            <person name="Armitage A.D."/>
            <person name="Sobczyk M.K."/>
            <person name="Bates H.J."/>
            <person name="Dunwell J.M."/>
            <person name="Nellist C.F."/>
            <person name="Harrison R.J."/>
        </authorList>
    </citation>
    <scope>NUCLEOTIDE SEQUENCE [LARGE SCALE GENOMIC DNA]</scope>
    <source>
        <strain evidence="3 4">ONT-3</strain>
    </source>
</reference>
<protein>
    <submittedName>
        <fullName evidence="3">Uncharacterized protein</fullName>
    </submittedName>
</protein>
<organism evidence="3 4">
    <name type="scientific">Phytophthora fragariae</name>
    <dbReference type="NCBI Taxonomy" id="53985"/>
    <lineage>
        <taxon>Eukaryota</taxon>
        <taxon>Sar</taxon>
        <taxon>Stramenopiles</taxon>
        <taxon>Oomycota</taxon>
        <taxon>Peronosporomycetes</taxon>
        <taxon>Peronosporales</taxon>
        <taxon>Peronosporaceae</taxon>
        <taxon>Phytophthora</taxon>
    </lineage>
</organism>
<keyword evidence="2" id="KW-0732">Signal</keyword>
<comment type="caution">
    <text evidence="3">The sequence shown here is derived from an EMBL/GenBank/DDBJ whole genome shotgun (WGS) entry which is preliminary data.</text>
</comment>
<proteinExistence type="predicted"/>
<evidence type="ECO:0000313" key="3">
    <source>
        <dbReference type="EMBL" id="KAE9065796.1"/>
    </source>
</evidence>
<name>A0A6G0JT16_9STRA</name>
<sequence>MVYSSSGGLRSFVAVAALCALSSSGTLAVRAETSDIASASGSIVVESQGDCGLSDGDKEFGIRAITDLTCTAGGLGCYNDHCRYCKVLDTLKSAHLESCEALGASFPTMAPLTVSAGPCNVSSGDAAVGVAGMTDPSCLYGGIGCFSDHCRFCQTEATPQSSQFVSCSWSYDSTSGSGDTGDVNFILANSDEYKPESVQATMPSSNSEDEEAFEAGVVSVCTSTATDGDLAVGINITTDASCASGGIGCIDSICRFCRTTNTTQSAHLDACPVVTKVCTTTVSTGDAAVGINIISDVSCATGGVGCIDGVCCFCKVRTTEQSAQFQDCPNFVATTAPSCSQVVSAGDAAVGINIVTDTTCASGGLGCIDSVCRFCRVTTSTQAASYVACALIGSSTSSTQAPAATTSAPTTAPAPVATVATPAPTASKQSCSQTVSQGDAAVGINIVTDSSCAYGGLGCIDQVCRFCRVTTSAQSASFIDCAAVTGTTTSSPTTAAPTTPPAAATAAPTTAPPTTVPPTTAPPTATPTTTSATSTTPSIVFECYRTVSSGDKGVGLDIVSDIRCSDGGAGCLDDVCRFCKRFDTVQSQSYTNCSSIPSANVGGDITFVPIPIVTD</sequence>
<feature type="compositionally biased region" description="Pro residues" evidence="1">
    <location>
        <begin position="510"/>
        <end position="525"/>
    </location>
</feature>
<feature type="compositionally biased region" description="Low complexity" evidence="1">
    <location>
        <begin position="489"/>
        <end position="509"/>
    </location>
</feature>
<dbReference type="AlphaFoldDB" id="A0A6G0JT16"/>
<gene>
    <name evidence="3" type="ORF">PF010_g28062</name>
</gene>